<name>A0A3E1B5C5_RHILT</name>
<gene>
    <name evidence="1" type="ORF">B5K10_25290</name>
</gene>
<organism evidence="1 2">
    <name type="scientific">Rhizobium leguminosarum bv. trifolii</name>
    <dbReference type="NCBI Taxonomy" id="386"/>
    <lineage>
        <taxon>Bacteria</taxon>
        <taxon>Pseudomonadati</taxon>
        <taxon>Pseudomonadota</taxon>
        <taxon>Alphaproteobacteria</taxon>
        <taxon>Hyphomicrobiales</taxon>
        <taxon>Rhizobiaceae</taxon>
        <taxon>Rhizobium/Agrobacterium group</taxon>
        <taxon>Rhizobium</taxon>
    </lineage>
</organism>
<evidence type="ECO:0000313" key="1">
    <source>
        <dbReference type="EMBL" id="RFB86157.1"/>
    </source>
</evidence>
<reference evidence="1 2" key="1">
    <citation type="submission" date="2017-03" db="EMBL/GenBank/DDBJ databases">
        <title>Genome analysis of Rhizobial strains effectives or ineffectives for nitrogen fixation isolated from bean seeds.</title>
        <authorList>
            <person name="Peralta H."/>
            <person name="Aguilar-Vera A."/>
            <person name="Mora Y."/>
            <person name="Vargas-Lagunas C."/>
            <person name="Girard L."/>
            <person name="Mora J."/>
        </authorList>
    </citation>
    <scope>NUCLEOTIDE SEQUENCE [LARGE SCALE GENOMIC DNA]</scope>
    <source>
        <strain evidence="1 2">CCGM5</strain>
    </source>
</reference>
<sequence length="84" mass="8919">MSWNPAIEPGCPDQVGVDAIETLIVPRARDLGGFEVRRFVSYQGAGCSHLAVHETIRFSLRSRLSPAKVDKRNAGTGGVGPDGA</sequence>
<dbReference type="AlphaFoldDB" id="A0A3E1B5C5"/>
<proteinExistence type="predicted"/>
<evidence type="ECO:0000313" key="2">
    <source>
        <dbReference type="Proteomes" id="UP000256748"/>
    </source>
</evidence>
<comment type="caution">
    <text evidence="1">The sequence shown here is derived from an EMBL/GenBank/DDBJ whole genome shotgun (WGS) entry which is preliminary data.</text>
</comment>
<dbReference type="EMBL" id="NAOO01000034">
    <property type="protein sequence ID" value="RFB86157.1"/>
    <property type="molecule type" value="Genomic_DNA"/>
</dbReference>
<accession>A0A3E1B5C5</accession>
<dbReference type="Proteomes" id="UP000256748">
    <property type="component" value="Unassembled WGS sequence"/>
</dbReference>
<protein>
    <submittedName>
        <fullName evidence="1">Uncharacterized protein</fullName>
    </submittedName>
</protein>